<dbReference type="InterPro" id="IPR038765">
    <property type="entry name" value="Papain-like_cys_pep_sf"/>
</dbReference>
<evidence type="ECO:0000313" key="2">
    <source>
        <dbReference type="EMBL" id="GAI32304.1"/>
    </source>
</evidence>
<feature type="domain" description="Transglutaminase-like" evidence="1">
    <location>
        <begin position="14"/>
        <end position="85"/>
    </location>
</feature>
<dbReference type="EMBL" id="BARV01015704">
    <property type="protein sequence ID" value="GAI32304.1"/>
    <property type="molecule type" value="Genomic_DNA"/>
</dbReference>
<reference evidence="2" key="1">
    <citation type="journal article" date="2014" name="Front. Microbiol.">
        <title>High frequency of phylogenetically diverse reductive dehalogenase-homologous genes in deep subseafloor sedimentary metagenomes.</title>
        <authorList>
            <person name="Kawai M."/>
            <person name="Futagami T."/>
            <person name="Toyoda A."/>
            <person name="Takaki Y."/>
            <person name="Nishi S."/>
            <person name="Hori S."/>
            <person name="Arai W."/>
            <person name="Tsubouchi T."/>
            <person name="Morono Y."/>
            <person name="Uchiyama I."/>
            <person name="Ito T."/>
            <person name="Fujiyama A."/>
            <person name="Inagaki F."/>
            <person name="Takami H."/>
        </authorList>
    </citation>
    <scope>NUCLEOTIDE SEQUENCE</scope>
    <source>
        <strain evidence="2">Expedition CK06-06</strain>
    </source>
</reference>
<sequence>YLKFVTHEDGQIKAMADKLMEVYSDPEDAANCILAFVQTGFPYMPEDREYWRYPVETLVDNGDCEDKAVLFAAIMKAAEYDVAIIVFDNHVMAGVVLWNEPKYGIQEYIHWFTSDGKRYYTCETTAEGWRVGDLPEEYHEESAYVLVI</sequence>
<accession>X1PN49</accession>
<dbReference type="Gene3D" id="3.10.620.30">
    <property type="match status" value="1"/>
</dbReference>
<organism evidence="2">
    <name type="scientific">marine sediment metagenome</name>
    <dbReference type="NCBI Taxonomy" id="412755"/>
    <lineage>
        <taxon>unclassified sequences</taxon>
        <taxon>metagenomes</taxon>
        <taxon>ecological metagenomes</taxon>
    </lineage>
</organism>
<name>X1PN49_9ZZZZ</name>
<dbReference type="InterPro" id="IPR002931">
    <property type="entry name" value="Transglutaminase-like"/>
</dbReference>
<proteinExistence type="predicted"/>
<protein>
    <recommendedName>
        <fullName evidence="1">Transglutaminase-like domain-containing protein</fullName>
    </recommendedName>
</protein>
<dbReference type="SUPFAM" id="SSF54001">
    <property type="entry name" value="Cysteine proteinases"/>
    <property type="match status" value="1"/>
</dbReference>
<comment type="caution">
    <text evidence="2">The sequence shown here is derived from an EMBL/GenBank/DDBJ whole genome shotgun (WGS) entry which is preliminary data.</text>
</comment>
<dbReference type="Pfam" id="PF01841">
    <property type="entry name" value="Transglut_core"/>
    <property type="match status" value="1"/>
</dbReference>
<evidence type="ECO:0000259" key="1">
    <source>
        <dbReference type="Pfam" id="PF01841"/>
    </source>
</evidence>
<gene>
    <name evidence="2" type="ORF">S06H3_27102</name>
</gene>
<dbReference type="AlphaFoldDB" id="X1PN49"/>
<feature type="non-terminal residue" evidence="2">
    <location>
        <position position="1"/>
    </location>
</feature>